<dbReference type="EMBL" id="JAKGTH010000007">
    <property type="protein sequence ID" value="MCF4101057.1"/>
    <property type="molecule type" value="Genomic_DNA"/>
</dbReference>
<gene>
    <name evidence="5" type="ORF">L1I30_05225</name>
</gene>
<comment type="caution">
    <text evidence="5">The sequence shown here is derived from an EMBL/GenBank/DDBJ whole genome shotgun (WGS) entry which is preliminary data.</text>
</comment>
<dbReference type="GO" id="GO:0016301">
    <property type="term" value="F:kinase activity"/>
    <property type="evidence" value="ECO:0007669"/>
    <property type="project" value="UniProtKB-KW"/>
</dbReference>
<evidence type="ECO:0000256" key="2">
    <source>
        <dbReference type="ARBA" id="ARBA00022679"/>
    </source>
</evidence>
<comment type="similarity">
    <text evidence="1">Belongs to the carbohydrate kinase PfkB family.</text>
</comment>
<reference evidence="5" key="1">
    <citation type="submission" date="2022-01" db="EMBL/GenBank/DDBJ databases">
        <title>Gillisia lutea sp. nov., isolated from marine plastic residues from the Malvarosa beach (Valencia, Spain).</title>
        <authorList>
            <person name="Vidal-Verdu A."/>
            <person name="Molina-Menor E."/>
            <person name="Satari L."/>
            <person name="Pascual J."/>
            <person name="Pereto J."/>
            <person name="Porcar M."/>
        </authorList>
    </citation>
    <scope>NUCLEOTIDE SEQUENCE</scope>
    <source>
        <strain evidence="5">M10.2A</strain>
    </source>
</reference>
<evidence type="ECO:0000313" key="5">
    <source>
        <dbReference type="EMBL" id="MCF4101057.1"/>
    </source>
</evidence>
<dbReference type="Pfam" id="PF00294">
    <property type="entry name" value="PfkB"/>
    <property type="match status" value="1"/>
</dbReference>
<dbReference type="RefSeq" id="WP_236133208.1">
    <property type="nucleotide sequence ID" value="NZ_JAKGTH010000007.1"/>
</dbReference>
<dbReference type="Gene3D" id="3.40.1190.20">
    <property type="match status" value="1"/>
</dbReference>
<evidence type="ECO:0000259" key="4">
    <source>
        <dbReference type="Pfam" id="PF00294"/>
    </source>
</evidence>
<dbReference type="SUPFAM" id="SSF53613">
    <property type="entry name" value="Ribokinase-like"/>
    <property type="match status" value="1"/>
</dbReference>
<dbReference type="InterPro" id="IPR052700">
    <property type="entry name" value="Carb_kinase_PfkB-like"/>
</dbReference>
<evidence type="ECO:0000313" key="6">
    <source>
        <dbReference type="Proteomes" id="UP001179363"/>
    </source>
</evidence>
<feature type="domain" description="Carbohydrate kinase PfkB" evidence="4">
    <location>
        <begin position="10"/>
        <end position="310"/>
    </location>
</feature>
<dbReference type="InterPro" id="IPR029056">
    <property type="entry name" value="Ribokinase-like"/>
</dbReference>
<dbReference type="CDD" id="cd01166">
    <property type="entry name" value="KdgK"/>
    <property type="match status" value="1"/>
</dbReference>
<dbReference type="PANTHER" id="PTHR43320">
    <property type="entry name" value="SUGAR KINASE"/>
    <property type="match status" value="1"/>
</dbReference>
<evidence type="ECO:0000256" key="3">
    <source>
        <dbReference type="ARBA" id="ARBA00022777"/>
    </source>
</evidence>
<organism evidence="5 6">
    <name type="scientific">Gillisia lutea</name>
    <dbReference type="NCBI Taxonomy" id="2909668"/>
    <lineage>
        <taxon>Bacteria</taxon>
        <taxon>Pseudomonadati</taxon>
        <taxon>Bacteroidota</taxon>
        <taxon>Flavobacteriia</taxon>
        <taxon>Flavobacteriales</taxon>
        <taxon>Flavobacteriaceae</taxon>
        <taxon>Gillisia</taxon>
    </lineage>
</organism>
<protein>
    <submittedName>
        <fullName evidence="5">Sugar kinase</fullName>
    </submittedName>
</protein>
<dbReference type="Proteomes" id="UP001179363">
    <property type="component" value="Unassembled WGS sequence"/>
</dbReference>
<dbReference type="PANTHER" id="PTHR43320:SF2">
    <property type="entry name" value="2-DEHYDRO-3-DEOXYGLUCONOKINASE_2-DEHYDRO-3-DEOXYGALACTONOKINASE"/>
    <property type="match status" value="1"/>
</dbReference>
<keyword evidence="2" id="KW-0808">Transferase</keyword>
<proteinExistence type="inferred from homology"/>
<accession>A0ABS9EDU9</accession>
<sequence length="341" mass="37695">MGNNHSYPKTIVTFGEVLMRLSPSENRKMVQANTLDFYFGGTEMNVAASLSNFGLYSKHVSTVSNDFVGDAAISFMRSIGIDVSCISKVEHPLGLYFMEVGASARPSRITYNRLHGAFANIEPKHVDWESIFEGVTHFHWTGITPAISEKAYNTLKKGLEVAKKNNITITADPAYRSNLWQYGKDGHEVLKELVSHSTIFIGGVNEINEILGTDFSVEEDSFIEASKKLIEECPSIEKVFDKLRTGVSASWQKIYGRAWTGAEYITTEEIEISSVVDRIGTGDAYAAGLIYGLIHFDDKKALRFANAACGLKHTILGDVNLVSVEDVLEFMNGNTGGRIKR</sequence>
<name>A0ABS9EDU9_9FLAO</name>
<dbReference type="InterPro" id="IPR011611">
    <property type="entry name" value="PfkB_dom"/>
</dbReference>
<keyword evidence="6" id="KW-1185">Reference proteome</keyword>
<evidence type="ECO:0000256" key="1">
    <source>
        <dbReference type="ARBA" id="ARBA00010688"/>
    </source>
</evidence>
<keyword evidence="3 5" id="KW-0418">Kinase</keyword>